<keyword evidence="1" id="KW-0812">Transmembrane</keyword>
<accession>A0A0G1VYZ1</accession>
<feature type="transmembrane region" description="Helical" evidence="1">
    <location>
        <begin position="76"/>
        <end position="96"/>
    </location>
</feature>
<feature type="transmembrane region" description="Helical" evidence="1">
    <location>
        <begin position="7"/>
        <end position="28"/>
    </location>
</feature>
<keyword evidence="1" id="KW-1133">Transmembrane helix</keyword>
<feature type="transmembrane region" description="Helical" evidence="1">
    <location>
        <begin position="313"/>
        <end position="332"/>
    </location>
</feature>
<feature type="transmembrane region" description="Helical" evidence="1">
    <location>
        <begin position="339"/>
        <end position="359"/>
    </location>
</feature>
<reference evidence="2 3" key="1">
    <citation type="journal article" date="2015" name="Nature">
        <title>rRNA introns, odd ribosomes, and small enigmatic genomes across a large radiation of phyla.</title>
        <authorList>
            <person name="Brown C.T."/>
            <person name="Hug L.A."/>
            <person name="Thomas B.C."/>
            <person name="Sharon I."/>
            <person name="Castelle C.J."/>
            <person name="Singh A."/>
            <person name="Wilkins M.J."/>
            <person name="Williams K.H."/>
            <person name="Banfield J.F."/>
        </authorList>
    </citation>
    <scope>NUCLEOTIDE SEQUENCE [LARGE SCALE GENOMIC DNA]</scope>
</reference>
<feature type="transmembrane region" description="Helical" evidence="1">
    <location>
        <begin position="149"/>
        <end position="166"/>
    </location>
</feature>
<protein>
    <submittedName>
        <fullName evidence="2">Membrane protein, 6-pyruvoyl-tetrahydropterin synthase-related domain protein</fullName>
    </submittedName>
</protein>
<keyword evidence="1" id="KW-0472">Membrane</keyword>
<evidence type="ECO:0000313" key="3">
    <source>
        <dbReference type="Proteomes" id="UP000034588"/>
    </source>
</evidence>
<feature type="transmembrane region" description="Helical" evidence="1">
    <location>
        <begin position="124"/>
        <end position="142"/>
    </location>
</feature>
<feature type="transmembrane region" description="Helical" evidence="1">
    <location>
        <begin position="485"/>
        <end position="504"/>
    </location>
</feature>
<feature type="transmembrane region" description="Helical" evidence="1">
    <location>
        <begin position="281"/>
        <end position="301"/>
    </location>
</feature>
<name>A0A0G1VYZ1_9BACT</name>
<feature type="transmembrane region" description="Helical" evidence="1">
    <location>
        <begin position="101"/>
        <end position="118"/>
    </location>
</feature>
<dbReference type="EMBL" id="LCQD01000014">
    <property type="protein sequence ID" value="KKW11671.1"/>
    <property type="molecule type" value="Genomic_DNA"/>
</dbReference>
<evidence type="ECO:0000313" key="2">
    <source>
        <dbReference type="EMBL" id="KKW11671.1"/>
    </source>
</evidence>
<sequence length="514" mass="57807">MKSDNRFVLWLSVSVLLIGIILLVSPLLQKGFFISDDGEWMIIRLSAFYQSLREGQFPVRFLGRLNFSYGYPVANFLYPGFMYVGSLLYFLGFTFVDSVKIILGGSVAAGALFTFLWLRTYFPPVASAMGTFGFISTPYLAFDLYKRGSVGEVLAFVPAAMGLYSISAKKPWLLGLAVPLLIVSHNSIALMFLGFIALYITLLGAWRRYWLMFGLGVGMATFFWFPALHDRKYVVFDAMTVANPMAYFITVKNAALVGYAGLLAALLSLFGGKKNRREKTFFVVTFLLTLFIVLPASSFIWNSSILSRLIQFPYRFLSLTVFLGAWLTAYVLTMQKGLVQLVLLCLFAGLGFAAILPFVGQVHIVNRPEGFYTTNEATTTVQGEYMPRWVSQKPTSHAKDRMIFYTGQGQFDPRHVSLQSIDTVVKAAENSEVQVNSVYYPGWGATLDGEKVRIHYDNPLGVMRIQVPQGDHHLIVAFRETISRFLADIVSLVSLIWYVIVVAWRQKKIVRKHS</sequence>
<evidence type="ECO:0000256" key="1">
    <source>
        <dbReference type="SAM" id="Phobius"/>
    </source>
</evidence>
<comment type="caution">
    <text evidence="2">The sequence shown here is derived from an EMBL/GenBank/DDBJ whole genome shotgun (WGS) entry which is preliminary data.</text>
</comment>
<organism evidence="2 3">
    <name type="scientific">Candidatus Gottesmanbacteria bacterium GW2011_GWB1_49_7</name>
    <dbReference type="NCBI Taxonomy" id="1618448"/>
    <lineage>
        <taxon>Bacteria</taxon>
        <taxon>Candidatus Gottesmaniibacteriota</taxon>
    </lineage>
</organism>
<dbReference type="Proteomes" id="UP000034588">
    <property type="component" value="Unassembled WGS sequence"/>
</dbReference>
<feature type="transmembrane region" description="Helical" evidence="1">
    <location>
        <begin position="209"/>
        <end position="227"/>
    </location>
</feature>
<gene>
    <name evidence="2" type="ORF">UY48_C0014G0008</name>
</gene>
<feature type="transmembrane region" description="Helical" evidence="1">
    <location>
        <begin position="247"/>
        <end position="269"/>
    </location>
</feature>
<proteinExistence type="predicted"/>
<dbReference type="AlphaFoldDB" id="A0A0G1VYZ1"/>
<feature type="transmembrane region" description="Helical" evidence="1">
    <location>
        <begin position="172"/>
        <end position="202"/>
    </location>
</feature>